<reference evidence="2 3" key="1">
    <citation type="submission" date="2019-02" db="EMBL/GenBank/DDBJ databases">
        <title>Deep-cultivation of Planctomycetes and their phenomic and genomic characterization uncovers novel biology.</title>
        <authorList>
            <person name="Wiegand S."/>
            <person name="Jogler M."/>
            <person name="Boedeker C."/>
            <person name="Pinto D."/>
            <person name="Vollmers J."/>
            <person name="Rivas-Marin E."/>
            <person name="Kohn T."/>
            <person name="Peeters S.H."/>
            <person name="Heuer A."/>
            <person name="Rast P."/>
            <person name="Oberbeckmann S."/>
            <person name="Bunk B."/>
            <person name="Jeske O."/>
            <person name="Meyerdierks A."/>
            <person name="Storesund J.E."/>
            <person name="Kallscheuer N."/>
            <person name="Luecker S."/>
            <person name="Lage O.M."/>
            <person name="Pohl T."/>
            <person name="Merkel B.J."/>
            <person name="Hornburger P."/>
            <person name="Mueller R.-W."/>
            <person name="Bruemmer F."/>
            <person name="Labrenz M."/>
            <person name="Spormann A.M."/>
            <person name="Op den Camp H."/>
            <person name="Overmann J."/>
            <person name="Amann R."/>
            <person name="Jetten M.S.M."/>
            <person name="Mascher T."/>
            <person name="Medema M.H."/>
            <person name="Devos D.P."/>
            <person name="Kaster A.-K."/>
            <person name="Ovreas L."/>
            <person name="Rohde M."/>
            <person name="Galperin M.Y."/>
            <person name="Jogler C."/>
        </authorList>
    </citation>
    <scope>NUCLEOTIDE SEQUENCE [LARGE SCALE GENOMIC DNA]</scope>
    <source>
        <strain evidence="2 3">Pla175</strain>
    </source>
</reference>
<name>A0A518D9J0_9BACT</name>
<organism evidence="2 3">
    <name type="scientific">Pirellulimonas nuda</name>
    <dbReference type="NCBI Taxonomy" id="2528009"/>
    <lineage>
        <taxon>Bacteria</taxon>
        <taxon>Pseudomonadati</taxon>
        <taxon>Planctomycetota</taxon>
        <taxon>Planctomycetia</taxon>
        <taxon>Pirellulales</taxon>
        <taxon>Lacipirellulaceae</taxon>
        <taxon>Pirellulimonas</taxon>
    </lineage>
</organism>
<feature type="region of interest" description="Disordered" evidence="1">
    <location>
        <begin position="158"/>
        <end position="179"/>
    </location>
</feature>
<evidence type="ECO:0000313" key="3">
    <source>
        <dbReference type="Proteomes" id="UP000317429"/>
    </source>
</evidence>
<evidence type="ECO:0000313" key="2">
    <source>
        <dbReference type="EMBL" id="QDU88096.1"/>
    </source>
</evidence>
<sequence length="179" mass="20319">MSANVRSTDAILAVRAAAVNFADQVRLGLDEIETELRRLLDWIEHDRPGYWREQLRRSWDEVAQARAELNRKLMYPVADERPACVEQRKALRRAEQRQAYCEAKFQRLREWVRDLQHELDEYRGRVNSLKQLADVEAPAAVAALDRVLASLSRYASGRASAPPAAAPSEAPGPISEEPT</sequence>
<dbReference type="Proteomes" id="UP000317429">
    <property type="component" value="Chromosome"/>
</dbReference>
<keyword evidence="3" id="KW-1185">Reference proteome</keyword>
<gene>
    <name evidence="2" type="ORF">Pla175_14670</name>
</gene>
<proteinExistence type="predicted"/>
<dbReference type="KEGG" id="pnd:Pla175_14670"/>
<accession>A0A518D9J0</accession>
<evidence type="ECO:0008006" key="4">
    <source>
        <dbReference type="Google" id="ProtNLM"/>
    </source>
</evidence>
<dbReference type="EMBL" id="CP036291">
    <property type="protein sequence ID" value="QDU88096.1"/>
    <property type="molecule type" value="Genomic_DNA"/>
</dbReference>
<protein>
    <recommendedName>
        <fullName evidence="4">Chromosome partition protein Smc</fullName>
    </recommendedName>
</protein>
<dbReference type="RefSeq" id="WP_145282655.1">
    <property type="nucleotide sequence ID" value="NZ_CP036291.1"/>
</dbReference>
<dbReference type="OrthoDB" id="277538at2"/>
<evidence type="ECO:0000256" key="1">
    <source>
        <dbReference type="SAM" id="MobiDB-lite"/>
    </source>
</evidence>
<dbReference type="AlphaFoldDB" id="A0A518D9J0"/>